<gene>
    <name evidence="2" type="ORF">APORC_0166</name>
</gene>
<dbReference type="Proteomes" id="UP000322644">
    <property type="component" value="Chromosome"/>
</dbReference>
<reference evidence="2 3" key="2">
    <citation type="submission" date="2019-09" db="EMBL/GenBank/DDBJ databases">
        <title>Taxonomic note: a critical rebuttal of the proposed division of the genus Arcobacter into six genera, emended descriptions of Arcobacter anaerophilus and the genus Arcobacter, and an assessment of genus-level boundaries for Epsilonproteobacteria using in silico genomic comparator tools.</title>
        <authorList>
            <person name="On S.L.W."/>
            <person name="Miller W.G."/>
            <person name="Biggs P."/>
            <person name="Cornelius A."/>
            <person name="Vandamme P."/>
        </authorList>
    </citation>
    <scope>NUCLEOTIDE SEQUENCE [LARGE SCALE GENOMIC DNA]</scope>
    <source>
        <strain evidence="2 3">CCUG 56899</strain>
    </source>
</reference>
<protein>
    <submittedName>
        <fullName evidence="2">Uncharacterized protein</fullName>
    </submittedName>
</protein>
<name>A0A5C2HBU3_9BACT</name>
<evidence type="ECO:0000256" key="1">
    <source>
        <dbReference type="SAM" id="MobiDB-lite"/>
    </source>
</evidence>
<evidence type="ECO:0000313" key="2">
    <source>
        <dbReference type="EMBL" id="QEP39805.1"/>
    </source>
</evidence>
<organism evidence="2 3">
    <name type="scientific">Arcobacter porcinus</name>
    <dbReference type="NCBI Taxonomy" id="1935204"/>
    <lineage>
        <taxon>Bacteria</taxon>
        <taxon>Pseudomonadati</taxon>
        <taxon>Campylobacterota</taxon>
        <taxon>Epsilonproteobacteria</taxon>
        <taxon>Campylobacterales</taxon>
        <taxon>Arcobacteraceae</taxon>
        <taxon>Arcobacter</taxon>
    </lineage>
</organism>
<evidence type="ECO:0000313" key="3">
    <source>
        <dbReference type="Proteomes" id="UP000322644"/>
    </source>
</evidence>
<dbReference type="KEGG" id="apoc:APORC_0166"/>
<dbReference type="EMBL" id="CP036246">
    <property type="protein sequence ID" value="QEP39805.1"/>
    <property type="molecule type" value="Genomic_DNA"/>
</dbReference>
<feature type="region of interest" description="Disordered" evidence="1">
    <location>
        <begin position="136"/>
        <end position="155"/>
    </location>
</feature>
<reference evidence="2 3" key="1">
    <citation type="submission" date="2019-09" db="EMBL/GenBank/DDBJ databases">
        <title>Complete genome sequencing of four Arcobacter species reveals a diverse suite of mobile elements.</title>
        <authorList>
            <person name="Miller W.G."/>
            <person name="Yee E."/>
            <person name="Bono J.L."/>
        </authorList>
    </citation>
    <scope>NUCLEOTIDE SEQUENCE [LARGE SCALE GENOMIC DNA]</scope>
    <source>
        <strain evidence="2 3">CCUG 56899</strain>
    </source>
</reference>
<proteinExistence type="predicted"/>
<accession>A0A5C2HBU3</accession>
<sequence length="179" mass="20399">MYQTMISEVAKNKLENFKPSFDEINKKMSPNELLNKSQEVGISGDKTEIEGIDSEVKEKTIIKNKEDGLEREKLVYQELKEEYPQEDGYKIESEIYLRDKDGNIVKDPITGEARRIDFVVIKDGKVVKSIEVTSKTADKTAQSAKEDRIRENGGNFIKDSEGNLVEIPNNVKTVIVRKD</sequence>
<dbReference type="AlphaFoldDB" id="A0A5C2HBU3"/>
<dbReference type="RefSeq" id="WP_066386162.1">
    <property type="nucleotide sequence ID" value="NZ_CP036246.2"/>
</dbReference>